<protein>
    <recommendedName>
        <fullName evidence="2">Protein-glutamine gamma-glutamyltransferase-like C-terminal domain-containing protein</fullName>
    </recommendedName>
</protein>
<dbReference type="EMBL" id="PSKQ01000025">
    <property type="protein sequence ID" value="MBE8722918.1"/>
    <property type="molecule type" value="Genomic_DNA"/>
</dbReference>
<comment type="caution">
    <text evidence="3">The sequence shown here is derived from an EMBL/GenBank/DDBJ whole genome shotgun (WGS) entry which is preliminary data.</text>
</comment>
<sequence length="277" mass="33037">MERISLRKFLKSEGVIMDRLLLLLLLCLTHFQSFSQQFEILEDDESADTVEVREYWRSRYYDSIPSAPYLANTNTQTFEQLIAKYQEEDFVYSESVAQKMTFIDTIWNRVVKLLEDLFPKSKTTVNRTFFYILGAIGAVIFLFLMYKLIFNKNKLIAYLEDEEVGDGKQVQFVERNLMHINVQDYIHDALKNGNFPLAIRYQQLLNIQILSRKGVIDWKHTKTNMELQEEIDNAELKREFRACVAIFDHVWFGEFPIGEKEYEHYVQIFQQFQKRWA</sequence>
<organism evidence="3 4">
    <name type="scientific">Sphingobacterium pedocola</name>
    <dbReference type="NCBI Taxonomy" id="2082722"/>
    <lineage>
        <taxon>Bacteria</taxon>
        <taxon>Pseudomonadati</taxon>
        <taxon>Bacteroidota</taxon>
        <taxon>Sphingobacteriia</taxon>
        <taxon>Sphingobacteriales</taxon>
        <taxon>Sphingobacteriaceae</taxon>
        <taxon>Sphingobacterium</taxon>
    </lineage>
</organism>
<dbReference type="Pfam" id="PF13559">
    <property type="entry name" value="DUF4129"/>
    <property type="match status" value="1"/>
</dbReference>
<evidence type="ECO:0000313" key="3">
    <source>
        <dbReference type="EMBL" id="MBE8722918.1"/>
    </source>
</evidence>
<dbReference type="Proteomes" id="UP000618319">
    <property type="component" value="Unassembled WGS sequence"/>
</dbReference>
<evidence type="ECO:0000259" key="2">
    <source>
        <dbReference type="Pfam" id="PF13559"/>
    </source>
</evidence>
<proteinExistence type="predicted"/>
<keyword evidence="4" id="KW-1185">Reference proteome</keyword>
<gene>
    <name evidence="3" type="ORF">C4F40_19545</name>
</gene>
<dbReference type="InterPro" id="IPR025403">
    <property type="entry name" value="TgpA-like_C"/>
</dbReference>
<keyword evidence="1" id="KW-0472">Membrane</keyword>
<feature type="transmembrane region" description="Helical" evidence="1">
    <location>
        <begin position="128"/>
        <end position="146"/>
    </location>
</feature>
<feature type="domain" description="Protein-glutamine gamma-glutamyltransferase-like C-terminal" evidence="2">
    <location>
        <begin position="209"/>
        <end position="268"/>
    </location>
</feature>
<name>A0ABR9TC39_9SPHI</name>
<evidence type="ECO:0000256" key="1">
    <source>
        <dbReference type="SAM" id="Phobius"/>
    </source>
</evidence>
<accession>A0ABR9TC39</accession>
<keyword evidence="1" id="KW-0812">Transmembrane</keyword>
<reference evidence="3 4" key="1">
    <citation type="submission" date="2018-02" db="EMBL/GenBank/DDBJ databases">
        <title>Sphingobacterium KA21.</title>
        <authorList>
            <person name="Vasarhelyi B.M."/>
            <person name="Deshmukh S."/>
            <person name="Balint B."/>
            <person name="Kukolya J."/>
        </authorList>
    </citation>
    <scope>NUCLEOTIDE SEQUENCE [LARGE SCALE GENOMIC DNA]</scope>
    <source>
        <strain evidence="3 4">Ka21</strain>
    </source>
</reference>
<keyword evidence="1" id="KW-1133">Transmembrane helix</keyword>
<evidence type="ECO:0000313" key="4">
    <source>
        <dbReference type="Proteomes" id="UP000618319"/>
    </source>
</evidence>